<dbReference type="STRING" id="390807.SAMN04488095_1740"/>
<dbReference type="AlphaFoldDB" id="A0A1I3M6I0"/>
<reference evidence="1 2" key="1">
    <citation type="submission" date="2016-10" db="EMBL/GenBank/DDBJ databases">
        <authorList>
            <person name="de Groot N.N."/>
        </authorList>
    </citation>
    <scope>NUCLEOTIDE SEQUENCE [LARGE SCALE GENOMIC DNA]</scope>
    <source>
        <strain evidence="1 2">DSM 19073</strain>
    </source>
</reference>
<dbReference type="EMBL" id="FORA01000002">
    <property type="protein sequence ID" value="SFI92296.1"/>
    <property type="molecule type" value="Genomic_DNA"/>
</dbReference>
<evidence type="ECO:0000313" key="1">
    <source>
        <dbReference type="EMBL" id="SFI92296.1"/>
    </source>
</evidence>
<name>A0A1I3M6I0_9RHOB</name>
<organism evidence="1 2">
    <name type="scientific">Jannaschia pohangensis</name>
    <dbReference type="NCBI Taxonomy" id="390807"/>
    <lineage>
        <taxon>Bacteria</taxon>
        <taxon>Pseudomonadati</taxon>
        <taxon>Pseudomonadota</taxon>
        <taxon>Alphaproteobacteria</taxon>
        <taxon>Rhodobacterales</taxon>
        <taxon>Roseobacteraceae</taxon>
        <taxon>Jannaschia</taxon>
    </lineage>
</organism>
<keyword evidence="2" id="KW-1185">Reference proteome</keyword>
<gene>
    <name evidence="1" type="ORF">SAMN04488095_1740</name>
</gene>
<proteinExistence type="predicted"/>
<accession>A0A1I3M6I0</accession>
<dbReference type="Proteomes" id="UP000199110">
    <property type="component" value="Unassembled WGS sequence"/>
</dbReference>
<sequence>MTPEDAEAVTDEALAAFEGEPSVDDTLRETLVAAKDYFEAARADEARRPGLLRRGVKTVGSVLAVLDRSAKGASTYATGAVAIHLWAATPQGQAILAKLVPLLERIVSWFLA</sequence>
<protein>
    <submittedName>
        <fullName evidence="1">Uncharacterized protein</fullName>
    </submittedName>
</protein>
<evidence type="ECO:0000313" key="2">
    <source>
        <dbReference type="Proteomes" id="UP000199110"/>
    </source>
</evidence>